<dbReference type="InterPro" id="IPR036095">
    <property type="entry name" value="PTS_EIIB-like_sf"/>
</dbReference>
<dbReference type="Gene3D" id="3.40.50.2300">
    <property type="match status" value="1"/>
</dbReference>
<proteinExistence type="predicted"/>
<dbReference type="KEGG" id="pft:JBW_04352"/>
<dbReference type="SUPFAM" id="SSF63520">
    <property type="entry name" value="PTS-regulatory domain, PRD"/>
    <property type="match status" value="2"/>
</dbReference>
<dbReference type="InterPro" id="IPR013011">
    <property type="entry name" value="PTS_EIIB_2"/>
</dbReference>
<dbReference type="PROSITE" id="PS51372">
    <property type="entry name" value="PRD_2"/>
    <property type="match status" value="2"/>
</dbReference>
<keyword evidence="3" id="KW-0805">Transcription regulation</keyword>
<evidence type="ECO:0000313" key="8">
    <source>
        <dbReference type="EMBL" id="AJQ29683.1"/>
    </source>
</evidence>
<evidence type="ECO:0000256" key="3">
    <source>
        <dbReference type="ARBA" id="ARBA00023015"/>
    </source>
</evidence>
<keyword evidence="1 8" id="KW-0808">Transferase</keyword>
<dbReference type="Proteomes" id="UP000005361">
    <property type="component" value="Chromosome"/>
</dbReference>
<evidence type="ECO:0000256" key="5">
    <source>
        <dbReference type="ARBA" id="ARBA00023163"/>
    </source>
</evidence>
<dbReference type="InterPro" id="IPR036388">
    <property type="entry name" value="WH-like_DNA-bd_sf"/>
</dbReference>
<evidence type="ECO:0000313" key="9">
    <source>
        <dbReference type="Proteomes" id="UP000005361"/>
    </source>
</evidence>
<feature type="domain" description="PRD" evidence="7">
    <location>
        <begin position="199"/>
        <end position="306"/>
    </location>
</feature>
<dbReference type="HOGENOM" id="CLU_013442_2_1_9"/>
<evidence type="ECO:0000256" key="4">
    <source>
        <dbReference type="ARBA" id="ARBA00023159"/>
    </source>
</evidence>
<dbReference type="RefSeq" id="WP_007957995.1">
    <property type="nucleotide sequence ID" value="NZ_CP010978.1"/>
</dbReference>
<reference evidence="8 9" key="1">
    <citation type="journal article" date="2015" name="Genome Announc.">
        <title>Complete Genome Sequence of Pelosinus fermentans JBW45, a Member of a Remarkably Competitive Group of Negativicutes in the Firmicutes Phylum.</title>
        <authorList>
            <person name="De Leon K.B."/>
            <person name="Utturkar S.M."/>
            <person name="Camilleri L.B."/>
            <person name="Elias D.A."/>
            <person name="Arkin A.P."/>
            <person name="Fields M.W."/>
            <person name="Brown S.D."/>
            <person name="Wall J.D."/>
        </authorList>
    </citation>
    <scope>NUCLEOTIDE SEQUENCE [LARGE SCALE GENOMIC DNA]</scope>
    <source>
        <strain evidence="8 9">JBW45</strain>
    </source>
</reference>
<evidence type="ECO:0000256" key="2">
    <source>
        <dbReference type="ARBA" id="ARBA00022737"/>
    </source>
</evidence>
<sequence length="643" mass="73818">MSIFNLRQKELIRLLIAENDFKPIKYYSGVLKVSDKTLSKDINFIENYLKNKNIEITRKPGSGIQIKIGNHQKMDLLNDINANLGAFDPLSIKNRRIETLKLLLTKSNQNTSIQKLADAYYVSKASIANDLKFIEDWLQSYDITLNRSVEGTKINGSEVNIRKAIASITNELLNDTSDSLDEGSISRLDSQTIKGLSKIFDIDLVLYIEKLLIDLEKTLEYTIGDPYFINLLTHILICIKRVSEGNQIQGQNNSSFIFLSTDDLLSESAAKLALKIYEKCKININDSEIYYIYQYLVSCGVGQRLLGNSLVIKKDQEVNYIDITTSLIKMVSDILTFDLTKDPLLHDGLILHIRPMLNRLKYNIQIKNPLLKEIEERFTELLSICQIVVHLITLKYNLNSISIDEIGYLVTYFQAAIERGISYKKVIVVCHSGYGTSQLLTTRLRRAFPQWQIGDVISERKLSTINLDDIDFIISTVHLTIKEKPYMLVSALLNEKDIKNIKSILIEDSFENTKQDLQLENLEKLISATDIYINTEDAFIINDLEHNNGQKLSFYNVGFGREIQILLAGNSNVKRFAIQIMNNTEDGNCIKFYILNPDYEHVKNIVVEIYHLYEAKNEMNYLLECTRTIDVQRFFNEKLRTMG</sequence>
<dbReference type="Gene3D" id="1.10.10.10">
    <property type="entry name" value="Winged helix-like DNA-binding domain superfamily/Winged helix DNA-binding domain"/>
    <property type="match status" value="1"/>
</dbReference>
<keyword evidence="4" id="KW-0010">Activator</keyword>
<organism evidence="8 9">
    <name type="scientific">Pelosinus fermentans JBW45</name>
    <dbReference type="NCBI Taxonomy" id="1192197"/>
    <lineage>
        <taxon>Bacteria</taxon>
        <taxon>Bacillati</taxon>
        <taxon>Bacillota</taxon>
        <taxon>Negativicutes</taxon>
        <taxon>Selenomonadales</taxon>
        <taxon>Sporomusaceae</taxon>
        <taxon>Pelosinus</taxon>
    </lineage>
</organism>
<dbReference type="SUPFAM" id="SSF52794">
    <property type="entry name" value="PTS system IIB component-like"/>
    <property type="match status" value="1"/>
</dbReference>
<feature type="domain" description="PTS EIIB type-2" evidence="6">
    <location>
        <begin position="424"/>
        <end position="513"/>
    </location>
</feature>
<dbReference type="Gene3D" id="1.10.1790.10">
    <property type="entry name" value="PRD domain"/>
    <property type="match status" value="2"/>
</dbReference>
<evidence type="ECO:0000259" key="6">
    <source>
        <dbReference type="PROSITE" id="PS51099"/>
    </source>
</evidence>
<dbReference type="EC" id="2.7.1.69" evidence="8"/>
<dbReference type="GO" id="GO:0006355">
    <property type="term" value="P:regulation of DNA-templated transcription"/>
    <property type="evidence" value="ECO:0007669"/>
    <property type="project" value="InterPro"/>
</dbReference>
<protein>
    <submittedName>
        <fullName evidence="8">Transcriptional antiterminator, BglG</fullName>
        <ecNumber evidence="8">2.7.1.69</ecNumber>
    </submittedName>
</protein>
<dbReference type="InterPro" id="IPR036634">
    <property type="entry name" value="PRD_sf"/>
</dbReference>
<dbReference type="EMBL" id="CP010978">
    <property type="protein sequence ID" value="AJQ29683.1"/>
    <property type="molecule type" value="Genomic_DNA"/>
</dbReference>
<feature type="domain" description="PRD" evidence="7">
    <location>
        <begin position="315"/>
        <end position="423"/>
    </location>
</feature>
<dbReference type="GO" id="GO:0009401">
    <property type="term" value="P:phosphoenolpyruvate-dependent sugar phosphotransferase system"/>
    <property type="evidence" value="ECO:0007669"/>
    <property type="project" value="InterPro"/>
</dbReference>
<dbReference type="PROSITE" id="PS51099">
    <property type="entry name" value="PTS_EIIB_TYPE_2"/>
    <property type="match status" value="1"/>
</dbReference>
<dbReference type="AlphaFoldDB" id="I9NQ37"/>
<dbReference type="Pfam" id="PF00874">
    <property type="entry name" value="PRD"/>
    <property type="match status" value="2"/>
</dbReference>
<evidence type="ECO:0000259" key="7">
    <source>
        <dbReference type="PROSITE" id="PS51372"/>
    </source>
</evidence>
<reference evidence="9" key="2">
    <citation type="submission" date="2015-02" db="EMBL/GenBank/DDBJ databases">
        <title>Complete Genome Sequence of Pelosinus fermentans JBW45.</title>
        <authorList>
            <person name="De Leon K.B."/>
            <person name="Utturkar S.M."/>
            <person name="Camilleri L.B."/>
            <person name="Arkin A.P."/>
            <person name="Fields M.W."/>
            <person name="Brown S.D."/>
            <person name="Wall J.D."/>
        </authorList>
    </citation>
    <scope>NUCLEOTIDE SEQUENCE [LARGE SCALE GENOMIC DNA]</scope>
    <source>
        <strain evidence="9">JBW45</strain>
    </source>
</reference>
<keyword evidence="2" id="KW-0677">Repeat</keyword>
<dbReference type="InterPro" id="IPR007737">
    <property type="entry name" value="Mga_HTH"/>
</dbReference>
<dbReference type="OrthoDB" id="3175596at2"/>
<dbReference type="PANTHER" id="PTHR30185:SF18">
    <property type="entry name" value="TRANSCRIPTIONAL REGULATOR MTLR"/>
    <property type="match status" value="1"/>
</dbReference>
<accession>I9NQ37</accession>
<dbReference type="Pfam" id="PF05043">
    <property type="entry name" value="Mga"/>
    <property type="match status" value="1"/>
</dbReference>
<name>I9NQ37_9FIRM</name>
<dbReference type="PANTHER" id="PTHR30185">
    <property type="entry name" value="CRYPTIC BETA-GLUCOSIDE BGL OPERON ANTITERMINATOR"/>
    <property type="match status" value="1"/>
</dbReference>
<dbReference type="STRING" id="1192197.JBW_04352"/>
<dbReference type="InterPro" id="IPR050661">
    <property type="entry name" value="BglG_antiterminators"/>
</dbReference>
<evidence type="ECO:0000256" key="1">
    <source>
        <dbReference type="ARBA" id="ARBA00022679"/>
    </source>
</evidence>
<dbReference type="GO" id="GO:0008982">
    <property type="term" value="F:protein-N(PI)-phosphohistidine-sugar phosphotransferase activity"/>
    <property type="evidence" value="ECO:0007669"/>
    <property type="project" value="InterPro"/>
</dbReference>
<dbReference type="CDD" id="cd05568">
    <property type="entry name" value="PTS_IIB_bgl_like"/>
    <property type="match status" value="1"/>
</dbReference>
<gene>
    <name evidence="8" type="ORF">JBW_04352</name>
</gene>
<keyword evidence="5" id="KW-0804">Transcription</keyword>
<dbReference type="InterPro" id="IPR011608">
    <property type="entry name" value="PRD"/>
</dbReference>